<feature type="region of interest" description="Disordered" evidence="1">
    <location>
        <begin position="143"/>
        <end position="165"/>
    </location>
</feature>
<gene>
    <name evidence="2" type="ORF">ACFOHH_00095</name>
</gene>
<evidence type="ECO:0008006" key="4">
    <source>
        <dbReference type="Google" id="ProtNLM"/>
    </source>
</evidence>
<dbReference type="Proteomes" id="UP001595377">
    <property type="component" value="Unassembled WGS sequence"/>
</dbReference>
<organism evidence="2 3">
    <name type="scientific">Shinella pollutisoli</name>
    <dbReference type="NCBI Taxonomy" id="2250594"/>
    <lineage>
        <taxon>Bacteria</taxon>
        <taxon>Pseudomonadati</taxon>
        <taxon>Pseudomonadota</taxon>
        <taxon>Alphaproteobacteria</taxon>
        <taxon>Hyphomicrobiales</taxon>
        <taxon>Rhizobiaceae</taxon>
        <taxon>Shinella</taxon>
    </lineage>
</organism>
<evidence type="ECO:0000313" key="2">
    <source>
        <dbReference type="EMBL" id="MFC3071499.1"/>
    </source>
</evidence>
<name>A0ABV7DAW7_9HYPH</name>
<evidence type="ECO:0000313" key="3">
    <source>
        <dbReference type="Proteomes" id="UP001595377"/>
    </source>
</evidence>
<sequence length="165" mass="18031">MEPIIDLFGNPLIEPNRKVGRPEHEPTEEMIINIMVLLASGMTNREVAQTVGLSVPTLRKHYLHLTRCKAVLLQRLRTKLRTAQIQQGLAGSAAALSAALRMLDTVDAERVARTLKDKAANQPAQRGGYVSKKERRMETAMSIGGKFAPPGGPRLVANNGQAVEE</sequence>
<evidence type="ECO:0000256" key="1">
    <source>
        <dbReference type="SAM" id="MobiDB-lite"/>
    </source>
</evidence>
<dbReference type="InterPro" id="IPR036388">
    <property type="entry name" value="WH-like_DNA-bd_sf"/>
</dbReference>
<proteinExistence type="predicted"/>
<dbReference type="EMBL" id="JBHRSP010000001">
    <property type="protein sequence ID" value="MFC3071499.1"/>
    <property type="molecule type" value="Genomic_DNA"/>
</dbReference>
<dbReference type="Gene3D" id="1.10.10.10">
    <property type="entry name" value="Winged helix-like DNA-binding domain superfamily/Winged helix DNA-binding domain"/>
    <property type="match status" value="1"/>
</dbReference>
<protein>
    <recommendedName>
        <fullName evidence="4">Regulatory protein, luxR family</fullName>
    </recommendedName>
</protein>
<reference evidence="3" key="1">
    <citation type="journal article" date="2019" name="Int. J. Syst. Evol. Microbiol.">
        <title>The Global Catalogue of Microorganisms (GCM) 10K type strain sequencing project: providing services to taxonomists for standard genome sequencing and annotation.</title>
        <authorList>
            <consortium name="The Broad Institute Genomics Platform"/>
            <consortium name="The Broad Institute Genome Sequencing Center for Infectious Disease"/>
            <person name="Wu L."/>
            <person name="Ma J."/>
        </authorList>
    </citation>
    <scope>NUCLEOTIDE SEQUENCE [LARGE SCALE GENOMIC DNA]</scope>
    <source>
        <strain evidence="3">KCTC 52677</strain>
    </source>
</reference>
<comment type="caution">
    <text evidence="2">The sequence shown here is derived from an EMBL/GenBank/DDBJ whole genome shotgun (WGS) entry which is preliminary data.</text>
</comment>
<dbReference type="RefSeq" id="WP_257316086.1">
    <property type="nucleotide sequence ID" value="NZ_JANFDG010000016.1"/>
</dbReference>
<accession>A0ABV7DAW7</accession>
<keyword evidence="3" id="KW-1185">Reference proteome</keyword>